<evidence type="ECO:0000256" key="9">
    <source>
        <dbReference type="ARBA" id="ARBA00022848"/>
    </source>
</evidence>
<proteinExistence type="evidence at transcript level"/>
<evidence type="ECO:0000313" key="14">
    <source>
        <dbReference type="EMBL" id="AEK21816.1"/>
    </source>
</evidence>
<dbReference type="AlphaFoldDB" id="G1FCC9"/>
<keyword evidence="10" id="KW-0560">Oxidoreductase</keyword>
<dbReference type="GO" id="GO:0005789">
    <property type="term" value="C:endoplasmic reticulum membrane"/>
    <property type="evidence" value="ECO:0007669"/>
    <property type="project" value="UniProtKB-SubCell"/>
</dbReference>
<comment type="similarity">
    <text evidence="5">Belongs to the cytochrome P450 family.</text>
</comment>
<evidence type="ECO:0000256" key="10">
    <source>
        <dbReference type="ARBA" id="ARBA00023002"/>
    </source>
</evidence>
<evidence type="ECO:0000256" key="7">
    <source>
        <dbReference type="ARBA" id="ARBA00022723"/>
    </source>
</evidence>
<evidence type="ECO:0000256" key="5">
    <source>
        <dbReference type="ARBA" id="ARBA00010617"/>
    </source>
</evidence>
<sequence length="214" mass="24439">MLFIQEHMERIHSALTFALYEVSVNPEVQLNIIEEINRTMKHTDDDKIPLEHLHSMKYLDQVVLETLRKYPVSGLMSTKCTESYKTDQLEIEEGMDVLLPILSIHHDPHHYPRPDSFDPQRFAACSLNDGSQVPLMAQQIQDIGGNYGVTILKVTLALLVRDYRLQRCRQTPESPVSMNQQTSICLKPVSCIPVQISSRSPEKGFFPHIVNRSG</sequence>
<keyword evidence="7" id="KW-0479">Metal-binding</keyword>
<comment type="subcellular location">
    <subcellularLocation>
        <location evidence="4">Endoplasmic reticulum membrane</location>
        <topology evidence="4">Peripheral membrane protein</topology>
    </subcellularLocation>
    <subcellularLocation>
        <location evidence="3">Microsome membrane</location>
        <topology evidence="3">Peripheral membrane protein</topology>
    </subcellularLocation>
</comment>
<evidence type="ECO:0000256" key="12">
    <source>
        <dbReference type="ARBA" id="ARBA00023033"/>
    </source>
</evidence>
<keyword evidence="11" id="KW-0408">Iron</keyword>
<dbReference type="InterPro" id="IPR002403">
    <property type="entry name" value="Cyt_P450_E_grp-IV"/>
</dbReference>
<accession>G1FCC9</accession>
<dbReference type="Gene3D" id="1.10.630.10">
    <property type="entry name" value="Cytochrome P450"/>
    <property type="match status" value="1"/>
</dbReference>
<organism evidence="14">
    <name type="scientific">Bemisia tabaci</name>
    <name type="common">Sweetpotato whitefly</name>
    <name type="synonym">Aleurodes tabaci</name>
    <dbReference type="NCBI Taxonomy" id="7038"/>
    <lineage>
        <taxon>Eukaryota</taxon>
        <taxon>Metazoa</taxon>
        <taxon>Ecdysozoa</taxon>
        <taxon>Arthropoda</taxon>
        <taxon>Hexapoda</taxon>
        <taxon>Insecta</taxon>
        <taxon>Pterygota</taxon>
        <taxon>Neoptera</taxon>
        <taxon>Paraneoptera</taxon>
        <taxon>Hemiptera</taxon>
        <taxon>Sternorrhyncha</taxon>
        <taxon>Aleyrodoidea</taxon>
        <taxon>Aleyrodidae</taxon>
        <taxon>Aleyrodinae</taxon>
        <taxon>Bemisia</taxon>
    </lineage>
</organism>
<name>G1FCC9_BEMTA</name>
<evidence type="ECO:0000256" key="3">
    <source>
        <dbReference type="ARBA" id="ARBA00004174"/>
    </source>
</evidence>
<evidence type="ECO:0000256" key="13">
    <source>
        <dbReference type="ARBA" id="ARBA00023136"/>
    </source>
</evidence>
<keyword evidence="8" id="KW-0256">Endoplasmic reticulum</keyword>
<dbReference type="InterPro" id="IPR050476">
    <property type="entry name" value="Insect_CytP450_Detox"/>
</dbReference>
<dbReference type="PANTHER" id="PTHR24292:SF54">
    <property type="entry name" value="CYP9F3-RELATED"/>
    <property type="match status" value="1"/>
</dbReference>
<keyword evidence="6" id="KW-0349">Heme</keyword>
<protein>
    <submittedName>
        <fullName evidence="14">Cytochrome P450</fullName>
    </submittedName>
</protein>
<dbReference type="GO" id="GO:0020037">
    <property type="term" value="F:heme binding"/>
    <property type="evidence" value="ECO:0007669"/>
    <property type="project" value="InterPro"/>
</dbReference>
<evidence type="ECO:0000256" key="4">
    <source>
        <dbReference type="ARBA" id="ARBA00004406"/>
    </source>
</evidence>
<evidence type="ECO:0000256" key="1">
    <source>
        <dbReference type="ARBA" id="ARBA00001971"/>
    </source>
</evidence>
<dbReference type="PRINTS" id="PR00465">
    <property type="entry name" value="EP450IV"/>
</dbReference>
<gene>
    <name evidence="14" type="primary">CYP415A1</name>
</gene>
<keyword evidence="13" id="KW-0472">Membrane</keyword>
<evidence type="ECO:0000256" key="2">
    <source>
        <dbReference type="ARBA" id="ARBA00003690"/>
    </source>
</evidence>
<dbReference type="GO" id="GO:0016705">
    <property type="term" value="F:oxidoreductase activity, acting on paired donors, with incorporation or reduction of molecular oxygen"/>
    <property type="evidence" value="ECO:0007669"/>
    <property type="project" value="InterPro"/>
</dbReference>
<dbReference type="GO" id="GO:0004497">
    <property type="term" value="F:monooxygenase activity"/>
    <property type="evidence" value="ECO:0007669"/>
    <property type="project" value="UniProtKB-KW"/>
</dbReference>
<dbReference type="InterPro" id="IPR036396">
    <property type="entry name" value="Cyt_P450_sf"/>
</dbReference>
<reference evidence="14" key="1">
    <citation type="submission" date="2011-06" db="EMBL/GenBank/DDBJ databases">
        <title>Molecular cloning of P450 genes of Bemisia tabaci.</title>
        <authorList>
            <person name="Wu Y."/>
            <person name="Wang Z."/>
        </authorList>
    </citation>
    <scope>NUCLEOTIDE SEQUENCE</scope>
    <source>
        <strain evidence="14">NJ-Imi</strain>
    </source>
</reference>
<evidence type="ECO:0000256" key="11">
    <source>
        <dbReference type="ARBA" id="ARBA00023004"/>
    </source>
</evidence>
<evidence type="ECO:0000256" key="8">
    <source>
        <dbReference type="ARBA" id="ARBA00022824"/>
    </source>
</evidence>
<dbReference type="EMBL" id="JN165254">
    <property type="protein sequence ID" value="AEK21816.1"/>
    <property type="molecule type" value="mRNA"/>
</dbReference>
<dbReference type="SUPFAM" id="SSF48264">
    <property type="entry name" value="Cytochrome P450"/>
    <property type="match status" value="1"/>
</dbReference>
<comment type="cofactor">
    <cofactor evidence="1">
        <name>heme</name>
        <dbReference type="ChEBI" id="CHEBI:30413"/>
    </cofactor>
</comment>
<dbReference type="InterPro" id="IPR001128">
    <property type="entry name" value="Cyt_P450"/>
</dbReference>
<keyword evidence="9" id="KW-0492">Microsome</keyword>
<dbReference type="GO" id="GO:0005506">
    <property type="term" value="F:iron ion binding"/>
    <property type="evidence" value="ECO:0007669"/>
    <property type="project" value="InterPro"/>
</dbReference>
<dbReference type="Pfam" id="PF00067">
    <property type="entry name" value="p450"/>
    <property type="match status" value="1"/>
</dbReference>
<comment type="function">
    <text evidence="2">May be involved in the metabolism of insect hormones and in the breakdown of synthetic insecticides.</text>
</comment>
<keyword evidence="12" id="KW-0503">Monooxygenase</keyword>
<evidence type="ECO:0000256" key="6">
    <source>
        <dbReference type="ARBA" id="ARBA00022617"/>
    </source>
</evidence>
<dbReference type="PANTHER" id="PTHR24292">
    <property type="entry name" value="CYTOCHROME P450"/>
    <property type="match status" value="1"/>
</dbReference>